<dbReference type="EnsemblMetazoa" id="XM_031921455">
    <property type="protein sequence ID" value="XP_031777315"/>
    <property type="gene ID" value="LOC100679872"/>
</dbReference>
<dbReference type="RefSeq" id="XP_031777315.1">
    <property type="nucleotide sequence ID" value="XM_031921455.1"/>
</dbReference>
<dbReference type="AlphaFoldDB" id="A0A7M7PX30"/>
<feature type="compositionally biased region" description="Polar residues" evidence="1">
    <location>
        <begin position="48"/>
        <end position="63"/>
    </location>
</feature>
<organism evidence="2 3">
    <name type="scientific">Nasonia vitripennis</name>
    <name type="common">Parasitic wasp</name>
    <dbReference type="NCBI Taxonomy" id="7425"/>
    <lineage>
        <taxon>Eukaryota</taxon>
        <taxon>Metazoa</taxon>
        <taxon>Ecdysozoa</taxon>
        <taxon>Arthropoda</taxon>
        <taxon>Hexapoda</taxon>
        <taxon>Insecta</taxon>
        <taxon>Pterygota</taxon>
        <taxon>Neoptera</taxon>
        <taxon>Endopterygota</taxon>
        <taxon>Hymenoptera</taxon>
        <taxon>Apocrita</taxon>
        <taxon>Proctotrupomorpha</taxon>
        <taxon>Chalcidoidea</taxon>
        <taxon>Pteromalidae</taxon>
        <taxon>Pteromalinae</taxon>
        <taxon>Nasonia</taxon>
    </lineage>
</organism>
<protein>
    <submittedName>
        <fullName evidence="2">Uncharacterized protein</fullName>
    </submittedName>
</protein>
<feature type="compositionally biased region" description="Basic and acidic residues" evidence="1">
    <location>
        <begin position="9"/>
        <end position="23"/>
    </location>
</feature>
<keyword evidence="3" id="KW-1185">Reference proteome</keyword>
<proteinExistence type="predicted"/>
<feature type="region of interest" description="Disordered" evidence="1">
    <location>
        <begin position="1"/>
        <end position="68"/>
    </location>
</feature>
<reference evidence="2" key="1">
    <citation type="submission" date="2021-01" db="UniProtKB">
        <authorList>
            <consortium name="EnsemblMetazoa"/>
        </authorList>
    </citation>
    <scope>IDENTIFICATION</scope>
</reference>
<dbReference type="GeneID" id="100679872"/>
<evidence type="ECO:0000256" key="1">
    <source>
        <dbReference type="SAM" id="MobiDB-lite"/>
    </source>
</evidence>
<sequence>MQSPYMQCCRHDSDIDEGEHTTEILDTPNSNGARKHVISEQEDEYDSSNDLSDISRQNLSSDNRSPEICRTNVNSENSLLHISNLNIGSGQNSPKIFRNNSSKTDLNGLLGLSYLDSSTSDRDSLPILRNEEFLAAHDDQSANLDKACDPSRSGIYRWECYRCIWVCKRKTLDKFCRSPNSTDQKHFSHHW</sequence>
<dbReference type="InParanoid" id="A0A7M7PX30"/>
<name>A0A7M7PX30_NASVI</name>
<accession>A0A7M7PX30</accession>
<evidence type="ECO:0000313" key="3">
    <source>
        <dbReference type="Proteomes" id="UP000002358"/>
    </source>
</evidence>
<evidence type="ECO:0000313" key="2">
    <source>
        <dbReference type="EnsemblMetazoa" id="XP_031777315"/>
    </source>
</evidence>
<dbReference type="Proteomes" id="UP000002358">
    <property type="component" value="Unassembled WGS sequence"/>
</dbReference>
<dbReference type="KEGG" id="nvi:100679872"/>